<evidence type="ECO:0008006" key="8">
    <source>
        <dbReference type="Google" id="ProtNLM"/>
    </source>
</evidence>
<sequence length="1328" mass="149528">MAQCKLSPQEFIKDAFTPQVAAMCTPGVQRCCDKNNLDFIEILEPFSTLTNDVTYKDPTGSAVTVKNLKLTFVDVNARPPQTTLARKLLNSSVIETLEPEMKSLTVNNFQLEVLSFTPWFENWRDTFFRVQYPSDHEFTKHFLACLLIVSSTDNNMIETMHQLVQNLNRMQSVPETMPKWFTVNVLKYYIILHDNVEGDISIANEGFNVLKTQYGSSNCFLLRINSRTPGLEKVEHLPDPWSQFLNSRIDLKNYQLSPSSSPDPKRHDSFEIGQEANETRNITYHPLSPELENILTDMQFEKEEPMIKQNTEKWRHGGCLSANDVEQIKTMLNEFVKVCLLPYIEKHLSLLHDAATNKKGVSKSLLSATKRWFGSGKPNSNSLAANNLTYSVDAPELQIRRLGDLYFMFGNYSAAFQAYHTAKRDYNADQAWLYYAGALEMAALSAFMANESSRKTYDYMEESIATYLTTCKLPQFATRATILSSECLKAKQLYGETAHQLIRMTSEDSDLRSALFLEQASCCFIQSNMLRKYAFHMVLSGHRFFKAAQKKHSLRCYKQAYQIYEKTGWDLASDHIHYTIGRLANHLQIFDEAVKSFAKLLNGESKQSGLQQGIFLKEYLTILELKRKDDGLNELPILPVPELNNAVIKVLVGPARPLSTPGKVPALGIHFTGCENSTVEERWHKLEELLLSEESGKAPVVFKPVVTLRTARSTDTNTLLAIINEPIQVSIQLINSLQTVLQLKDLYLIWCYENDKKSVTNLESNDDVDKYMKTYVTKSVVIQGNSRQDLILSLTPVATGDVFLSGICYCLTASGDNTDAVSVKGKQLFKVSNRESYCSVQPIYLKILPFAPCLQMTFSEINLDFLAGQMQRVSVDFQNTGSVSLKNIMIATSVPHLLSNCELKTNQLEYAIGSDDTPHNKGKKARKNHITTIPLPSGQLESGQSISFYIWVKAPPVKGPSSIDLLAYYENVDSQRIPKYRLIRHTWNLSVQESITVDISTQNSYTSTTAEDLALALKTTNLNQIHNSISTEITLLNIALLSNNWVLTQDIVTPKYINLKAQESAHILIKARRKVSKSCKQTNLSLNSEKTTLPHLSTAFQAFARKSHVPELNIFELNSENDKREGTLILEWRALVCDASNRRIVYGHTCVPIEINRKEHHLETLISESIIDLNSLTTHESDYLYTSQNLVTYNLFYSAVVRHNFKKKVSCVVPITLVIHSVADKKITITISTIASSMVSCNTHNRSTKSCLTSSQATSNFSWLTNGKVVRILEPLTTIAVKLSAIIANPGTFDLGANLLVFCNSLVHDDVPVLQRNQATSSLIVIDG</sequence>
<evidence type="ECO:0000259" key="2">
    <source>
        <dbReference type="Pfam" id="PF24544"/>
    </source>
</evidence>
<dbReference type="STRING" id="77166.N6T8R5"/>
<feature type="non-terminal residue" evidence="5">
    <location>
        <position position="1328"/>
    </location>
</feature>
<organism evidence="5">
    <name type="scientific">Dendroctonus ponderosae</name>
    <name type="common">Mountain pine beetle</name>
    <dbReference type="NCBI Taxonomy" id="77166"/>
    <lineage>
        <taxon>Eukaryota</taxon>
        <taxon>Metazoa</taxon>
        <taxon>Ecdysozoa</taxon>
        <taxon>Arthropoda</taxon>
        <taxon>Hexapoda</taxon>
        <taxon>Insecta</taxon>
        <taxon>Pterygota</taxon>
        <taxon>Neoptera</taxon>
        <taxon>Endopterygota</taxon>
        <taxon>Coleoptera</taxon>
        <taxon>Polyphaga</taxon>
        <taxon>Cucujiformia</taxon>
        <taxon>Curculionidae</taxon>
        <taxon>Scolytinae</taxon>
        <taxon>Dendroctonus</taxon>
    </lineage>
</organism>
<evidence type="ECO:0000259" key="4">
    <source>
        <dbReference type="Pfam" id="PF24546"/>
    </source>
</evidence>
<evidence type="ECO:0000259" key="1">
    <source>
        <dbReference type="Pfam" id="PF24542"/>
    </source>
</evidence>
<evidence type="ECO:0000313" key="5">
    <source>
        <dbReference type="EMBL" id="ENN74088.1"/>
    </source>
</evidence>
<evidence type="ECO:0000313" key="6">
    <source>
        <dbReference type="EMBL" id="ERL94219.1"/>
    </source>
</evidence>
<evidence type="ECO:0000259" key="3">
    <source>
        <dbReference type="Pfam" id="PF24545"/>
    </source>
</evidence>
<feature type="non-terminal residue" evidence="5">
    <location>
        <position position="1"/>
    </location>
</feature>
<feature type="domain" description="TPPC8 C-terminal Ig-like" evidence="1">
    <location>
        <begin position="1190"/>
        <end position="1303"/>
    </location>
</feature>
<dbReference type="OrthoDB" id="203724at2759"/>
<dbReference type="SUPFAM" id="SSF48452">
    <property type="entry name" value="TPR-like"/>
    <property type="match status" value="1"/>
</dbReference>
<dbReference type="GO" id="GO:1990072">
    <property type="term" value="C:TRAPPIII protein complex"/>
    <property type="evidence" value="ECO:0007669"/>
    <property type="project" value="TreeGrafter"/>
</dbReference>
<gene>
    <name evidence="6" type="ORF">D910_11500</name>
    <name evidence="5" type="ORF">YQE_09061</name>
</gene>
<dbReference type="Pfam" id="PF12739">
    <property type="entry name" value="TRAPPC-Trs85"/>
    <property type="match status" value="1"/>
</dbReference>
<dbReference type="OMA" id="GHTISMW"/>
<name>N6T8R5_DENPD</name>
<feature type="domain" description="TPPC8 second Ig-like" evidence="2">
    <location>
        <begin position="868"/>
        <end position="983"/>
    </location>
</feature>
<dbReference type="InterPro" id="IPR058538">
    <property type="entry name" value="Ig_TPPC8_2nd"/>
</dbReference>
<feature type="domain" description="TPPC8 first Ig-like" evidence="3">
    <location>
        <begin position="680"/>
        <end position="865"/>
    </location>
</feature>
<dbReference type="Pfam" id="PF24545">
    <property type="entry name" value="Ig_TPPC8_1st"/>
    <property type="match status" value="1"/>
</dbReference>
<dbReference type="Pfam" id="PF24546">
    <property type="entry name" value="Ig_TPPC8_3rd"/>
    <property type="match status" value="1"/>
</dbReference>
<dbReference type="PANTHER" id="PTHR12975:SF6">
    <property type="entry name" value="TRAFFICKING PROTEIN PARTICLE COMPLEX SUBUNIT 8"/>
    <property type="match status" value="1"/>
</dbReference>
<dbReference type="InterPro" id="IPR024420">
    <property type="entry name" value="TRAPP_III_complex_Trs85"/>
</dbReference>
<dbReference type="HOGENOM" id="CLU_004823_2_0_1"/>
<dbReference type="InterPro" id="IPR057651">
    <property type="entry name" value="Ig_TPPC8_C"/>
</dbReference>
<dbReference type="InterPro" id="IPR058541">
    <property type="entry name" value="Ig_TPPC8_1st"/>
</dbReference>
<proteinExistence type="predicted"/>
<dbReference type="InterPro" id="IPR058540">
    <property type="entry name" value="Ig_TPPC8_3rd"/>
</dbReference>
<dbReference type="Pfam" id="PF24544">
    <property type="entry name" value="Ig_TPPC8_2nd"/>
    <property type="match status" value="1"/>
</dbReference>
<dbReference type="Proteomes" id="UP000030742">
    <property type="component" value="Unassembled WGS sequence"/>
</dbReference>
<feature type="domain" description="TPPC8 third Ig-like" evidence="4">
    <location>
        <begin position="986"/>
        <end position="1151"/>
    </location>
</feature>
<accession>N6T8R5</accession>
<reference evidence="5 7" key="1">
    <citation type="journal article" date="2013" name="Genome Biol.">
        <title>Draft genome of the mountain pine beetle, Dendroctonus ponderosae Hopkins, a major forest pest.</title>
        <authorList>
            <person name="Keeling C.I."/>
            <person name="Yuen M.M."/>
            <person name="Liao N.Y."/>
            <person name="Docking T.R."/>
            <person name="Chan S.K."/>
            <person name="Taylor G.A."/>
            <person name="Palmquist D.L."/>
            <person name="Jackman S.D."/>
            <person name="Nguyen A."/>
            <person name="Li M."/>
            <person name="Henderson H."/>
            <person name="Janes J.K."/>
            <person name="Zhao Y."/>
            <person name="Pandoh P."/>
            <person name="Moore R."/>
            <person name="Sperling F.A."/>
            <person name="Huber D.P."/>
            <person name="Birol I."/>
            <person name="Jones S.J."/>
            <person name="Bohlmann J."/>
        </authorList>
    </citation>
    <scope>NUCLEOTIDE SEQUENCE</scope>
</reference>
<dbReference type="Pfam" id="PF24542">
    <property type="entry name" value="Ig_TPPC8_C"/>
    <property type="match status" value="1"/>
</dbReference>
<dbReference type="EMBL" id="KB632384">
    <property type="protein sequence ID" value="ERL94219.1"/>
    <property type="molecule type" value="Genomic_DNA"/>
</dbReference>
<dbReference type="EMBL" id="KB741077">
    <property type="protein sequence ID" value="ENN74088.1"/>
    <property type="molecule type" value="Genomic_DNA"/>
</dbReference>
<dbReference type="PANTHER" id="PTHR12975">
    <property type="entry name" value="TRANSPORT PROTEIN TRAPP"/>
    <property type="match status" value="1"/>
</dbReference>
<dbReference type="InterPro" id="IPR011990">
    <property type="entry name" value="TPR-like_helical_dom_sf"/>
</dbReference>
<evidence type="ECO:0000313" key="7">
    <source>
        <dbReference type="Proteomes" id="UP000030742"/>
    </source>
</evidence>
<protein>
    <recommendedName>
        <fullName evidence="8">Trafficking protein particle complex subunit 8</fullName>
    </recommendedName>
</protein>